<sequence>RDFCQKKLPDFNTSATLHPATGMAKNFFDLPISTPFFHKSYTFIGSKHSDYAAKAYLLADERAAIAA</sequence>
<organism evidence="1 2">
    <name type="scientific">Prevotella illustrans</name>
    <dbReference type="NCBI Taxonomy" id="2800387"/>
    <lineage>
        <taxon>Bacteria</taxon>
        <taxon>Pseudomonadati</taxon>
        <taxon>Bacteroidota</taxon>
        <taxon>Bacteroidia</taxon>
        <taxon>Bacteroidales</taxon>
        <taxon>Prevotellaceae</taxon>
        <taxon>Prevotella</taxon>
    </lineage>
</organism>
<feature type="non-terminal residue" evidence="1">
    <location>
        <position position="1"/>
    </location>
</feature>
<reference evidence="1 2" key="1">
    <citation type="submission" date="2021-01" db="EMBL/GenBank/DDBJ databases">
        <title>Prevotella A2931 sp. nov.</title>
        <authorList>
            <person name="Buhl M."/>
            <person name="Oberhettinger P."/>
        </authorList>
    </citation>
    <scope>NUCLEOTIDE SEQUENCE [LARGE SCALE GENOMIC DNA]</scope>
    <source>
        <strain evidence="1 2">A2931</strain>
    </source>
</reference>
<comment type="caution">
    <text evidence="1">The sequence shown here is derived from an EMBL/GenBank/DDBJ whole genome shotgun (WGS) entry which is preliminary data.</text>
</comment>
<protein>
    <submittedName>
        <fullName evidence="1">Uncharacterized protein</fullName>
    </submittedName>
</protein>
<accession>A0ABS3M6D1</accession>
<keyword evidence="2" id="KW-1185">Reference proteome</keyword>
<dbReference type="EMBL" id="JAERMS010000024">
    <property type="protein sequence ID" value="MBO1363737.1"/>
    <property type="molecule type" value="Genomic_DNA"/>
</dbReference>
<name>A0ABS3M6D1_9BACT</name>
<dbReference type="Proteomes" id="UP000664265">
    <property type="component" value="Unassembled WGS sequence"/>
</dbReference>
<dbReference type="RefSeq" id="WP_207859344.1">
    <property type="nucleotide sequence ID" value="NZ_JAERMS010000024.1"/>
</dbReference>
<evidence type="ECO:0000313" key="1">
    <source>
        <dbReference type="EMBL" id="MBO1363737.1"/>
    </source>
</evidence>
<evidence type="ECO:0000313" key="2">
    <source>
        <dbReference type="Proteomes" id="UP000664265"/>
    </source>
</evidence>
<gene>
    <name evidence="1" type="ORF">JHU38_08150</name>
</gene>
<proteinExistence type="predicted"/>